<dbReference type="RefSeq" id="WP_116669015.1">
    <property type="nucleotide sequence ID" value="NZ_CAMLVV010000011.1"/>
</dbReference>
<sequence length="474" mass="53412">MDIRTIFANMSWLATSQIITSILAFFWTIFTARYLGVNDYGILGFVVSLSAMFAIISDLGQSTHIVRSVSVDYSKARDYLGNAIPFKSLLSVVYILVILFVLLITDSSEITILIGLLFAFESVIKNFCSLFYGVFQAHEKGSYQAIANTILNVLTFVFIILAIYLDAGLWGITWAYIFANVACIVYTVYILCKHFEVPKIQFDFGFWKQLAIFGFPFALTTIFYTIYYSIDIFMLNQLIGDFATGIYNATYKLINVLTLFYSIYTAVFFPVMSKLYAKEKSMLKTTLSKSIKYLSLITVPIAIWVMIYSPDIIQFIYGNQYAQASVVLNVLIWTVVFLFINGAASNSLNASHREYSVTKIYVIAAVFNVILNLILIPRYSYIGASVATVLSEILIFVLEIYALHKLNLSPNKGLILDTLKIVVASIVMGSALYFAHLSMWVAIPVAIIVYLVVGFVIKMFDNDDIYVIKQIIGR</sequence>
<dbReference type="EMBL" id="MZGU01000002">
    <property type="protein sequence ID" value="PWB87074.1"/>
    <property type="molecule type" value="Genomic_DNA"/>
</dbReference>
<comment type="subcellular location">
    <subcellularLocation>
        <location evidence="1">Cell membrane</location>
        <topology evidence="1">Multi-pass membrane protein</topology>
    </subcellularLocation>
</comment>
<accession>A0A2U1S9D8</accession>
<feature type="transmembrane region" description="Helical" evidence="6">
    <location>
        <begin position="210"/>
        <end position="230"/>
    </location>
</feature>
<comment type="caution">
    <text evidence="7">The sequence shown here is derived from an EMBL/GenBank/DDBJ whole genome shotgun (WGS) entry which is preliminary data.</text>
</comment>
<feature type="transmembrane region" description="Helical" evidence="6">
    <location>
        <begin position="441"/>
        <end position="460"/>
    </location>
</feature>
<feature type="transmembrane region" description="Helical" evidence="6">
    <location>
        <begin position="110"/>
        <end position="133"/>
    </location>
</feature>
<evidence type="ECO:0000256" key="6">
    <source>
        <dbReference type="SAM" id="Phobius"/>
    </source>
</evidence>
<keyword evidence="4 6" id="KW-1133">Transmembrane helix</keyword>
<dbReference type="PANTHER" id="PTHR30250">
    <property type="entry name" value="PST FAMILY PREDICTED COLANIC ACID TRANSPORTER"/>
    <property type="match status" value="1"/>
</dbReference>
<evidence type="ECO:0000256" key="4">
    <source>
        <dbReference type="ARBA" id="ARBA00022989"/>
    </source>
</evidence>
<keyword evidence="5 6" id="KW-0472">Membrane</keyword>
<feature type="transmembrane region" description="Helical" evidence="6">
    <location>
        <begin position="171"/>
        <end position="189"/>
    </location>
</feature>
<feature type="transmembrane region" description="Helical" evidence="6">
    <location>
        <begin position="12"/>
        <end position="34"/>
    </location>
</feature>
<feature type="transmembrane region" description="Helical" evidence="6">
    <location>
        <begin position="40"/>
        <end position="59"/>
    </location>
</feature>
<feature type="transmembrane region" description="Helical" evidence="6">
    <location>
        <begin position="79"/>
        <end position="104"/>
    </location>
</feature>
<dbReference type="AlphaFoldDB" id="A0A2U1S9D8"/>
<dbReference type="Pfam" id="PF01943">
    <property type="entry name" value="Polysacc_synt"/>
    <property type="match status" value="1"/>
</dbReference>
<feature type="transmembrane region" description="Helical" evidence="6">
    <location>
        <begin position="145"/>
        <end position="165"/>
    </location>
</feature>
<evidence type="ECO:0000256" key="3">
    <source>
        <dbReference type="ARBA" id="ARBA00022692"/>
    </source>
</evidence>
<protein>
    <submittedName>
        <fullName evidence="7">Teichuronic acid biosynthesis protein TuaB</fullName>
    </submittedName>
</protein>
<evidence type="ECO:0000256" key="5">
    <source>
        <dbReference type="ARBA" id="ARBA00023136"/>
    </source>
</evidence>
<keyword evidence="3 6" id="KW-0812">Transmembrane</keyword>
<dbReference type="CDD" id="cd13128">
    <property type="entry name" value="MATE_Wzx_like"/>
    <property type="match status" value="1"/>
</dbReference>
<evidence type="ECO:0000313" key="8">
    <source>
        <dbReference type="Proteomes" id="UP000245577"/>
    </source>
</evidence>
<feature type="transmembrane region" description="Helical" evidence="6">
    <location>
        <begin position="356"/>
        <end position="375"/>
    </location>
</feature>
<dbReference type="PANTHER" id="PTHR30250:SF11">
    <property type="entry name" value="O-ANTIGEN TRANSPORTER-RELATED"/>
    <property type="match status" value="1"/>
</dbReference>
<feature type="transmembrane region" description="Helical" evidence="6">
    <location>
        <begin position="381"/>
        <end position="402"/>
    </location>
</feature>
<dbReference type="InterPro" id="IPR050833">
    <property type="entry name" value="Poly_Biosynth_Transport"/>
</dbReference>
<dbReference type="InterPro" id="IPR002797">
    <property type="entry name" value="Polysacc_synth"/>
</dbReference>
<feature type="transmembrane region" description="Helical" evidence="6">
    <location>
        <begin position="321"/>
        <end position="344"/>
    </location>
</feature>
<dbReference type="GO" id="GO:0005886">
    <property type="term" value="C:plasma membrane"/>
    <property type="evidence" value="ECO:0007669"/>
    <property type="project" value="UniProtKB-SubCell"/>
</dbReference>
<name>A0A2U1S9D8_9EURY</name>
<keyword evidence="2" id="KW-1003">Cell membrane</keyword>
<evidence type="ECO:0000256" key="2">
    <source>
        <dbReference type="ARBA" id="ARBA00022475"/>
    </source>
</evidence>
<proteinExistence type="predicted"/>
<keyword evidence="8" id="KW-1185">Reference proteome</keyword>
<reference evidence="7 8" key="1">
    <citation type="submission" date="2017-03" db="EMBL/GenBank/DDBJ databases">
        <title>Genome sequence of Methanobrevibacter wosei.</title>
        <authorList>
            <person name="Poehlein A."/>
            <person name="Seedorf H."/>
            <person name="Daniel R."/>
        </authorList>
    </citation>
    <scope>NUCLEOTIDE SEQUENCE [LARGE SCALE GENOMIC DNA]</scope>
    <source>
        <strain evidence="7 8">DSM 11979</strain>
    </source>
</reference>
<feature type="transmembrane region" description="Helical" evidence="6">
    <location>
        <begin position="414"/>
        <end position="435"/>
    </location>
</feature>
<feature type="transmembrane region" description="Helical" evidence="6">
    <location>
        <begin position="250"/>
        <end position="271"/>
    </location>
</feature>
<gene>
    <name evidence="7" type="primary">tuaB</name>
    <name evidence="7" type="ORF">MBBWO_01910</name>
</gene>
<evidence type="ECO:0000256" key="1">
    <source>
        <dbReference type="ARBA" id="ARBA00004651"/>
    </source>
</evidence>
<dbReference type="Proteomes" id="UP000245577">
    <property type="component" value="Unassembled WGS sequence"/>
</dbReference>
<organism evidence="7 8">
    <name type="scientific">Methanobrevibacter woesei</name>
    <dbReference type="NCBI Taxonomy" id="190976"/>
    <lineage>
        <taxon>Archaea</taxon>
        <taxon>Methanobacteriati</taxon>
        <taxon>Methanobacteriota</taxon>
        <taxon>Methanomada group</taxon>
        <taxon>Methanobacteria</taxon>
        <taxon>Methanobacteriales</taxon>
        <taxon>Methanobacteriaceae</taxon>
        <taxon>Methanobrevibacter</taxon>
    </lineage>
</organism>
<dbReference type="OrthoDB" id="19148at2157"/>
<evidence type="ECO:0000313" key="7">
    <source>
        <dbReference type="EMBL" id="PWB87074.1"/>
    </source>
</evidence>
<feature type="transmembrane region" description="Helical" evidence="6">
    <location>
        <begin position="291"/>
        <end position="309"/>
    </location>
</feature>